<feature type="compositionally biased region" description="Basic and acidic residues" evidence="1">
    <location>
        <begin position="746"/>
        <end position="769"/>
    </location>
</feature>
<dbReference type="AlphaFoldDB" id="A0A1G7BT51"/>
<dbReference type="Gene3D" id="1.10.3210.10">
    <property type="entry name" value="Hypothetical protein af1432"/>
    <property type="match status" value="1"/>
</dbReference>
<dbReference type="OrthoDB" id="9806952at2"/>
<dbReference type="InterPro" id="IPR052722">
    <property type="entry name" value="PgpH_phosphodiesterase"/>
</dbReference>
<protein>
    <submittedName>
        <fullName evidence="4">Metal dependent phosphohydrolase</fullName>
    </submittedName>
</protein>
<dbReference type="NCBIfam" id="TIGR00277">
    <property type="entry name" value="HDIG"/>
    <property type="match status" value="1"/>
</dbReference>
<dbReference type="InterPro" id="IPR011621">
    <property type="entry name" value="Metal-dep_PHydrolase_7TM_intra"/>
</dbReference>
<dbReference type="InterPro" id="IPR011624">
    <property type="entry name" value="Metal-dep_PHydrolase_7TM_extra"/>
</dbReference>
<dbReference type="InterPro" id="IPR003607">
    <property type="entry name" value="HD/PDEase_dom"/>
</dbReference>
<dbReference type="Pfam" id="PF01966">
    <property type="entry name" value="HD"/>
    <property type="match status" value="1"/>
</dbReference>
<dbReference type="SMART" id="SM00471">
    <property type="entry name" value="HDc"/>
    <property type="match status" value="1"/>
</dbReference>
<feature type="transmembrane region" description="Helical" evidence="2">
    <location>
        <begin position="406"/>
        <end position="432"/>
    </location>
</feature>
<sequence length="793" mass="88518">MTHKRRREAQRAARFSGPLQRRLLLLLLALWLTVLVMPKGGFVPDDYRPGDIVLRDIKAPRDFLVPEPALTEKKRQEAATAVVAVYDYDPRPGRMLLKNLHDVLVALRPLPEESHETQEMTEAPPERVAMTTPLGQADIEALLETELSAEQLALLQHLAANDDFVTRMGGVSHTALRQRTVASLDLFRGNWRGVMTVRDLATQQEYRIERADEVIGLSDALDQLRLALTTPAVRRNDLDAFLALLQKLLRPSLTFNQSETENRRLAAAEAVQPVVQQVKRGEMIVREGDRASDEQIRRLQALRDSADLAKGVRTAVGLFGAIALLFWVVHHFARRNIRKYAPNTRDLLFMVLVFGVLFMLLKVGIFVSGAMQSAFPYIDSACYYYALPFAAGAMLVRVVLNSEVALVFSILLCLMIGLLFGDNLFMAFYALAGSLTAAHWVRHSKARSNLYRAGGYLSLVNLLMVLAIHAVGGHPYDSQLLYRLGFAAVGGFICAVIVNGTIALIESVFKYTTDFKLMELANMNTPILRELMIQAPGTYHHSIVVGNLVENAAEAIGANPLLARVAAYYHDIGKIRKPLYFAENIRGQENRHDKLAPSMSALILISHLKDGVELARENKLGRELIDIIRQHHGTSLIKFFYDKALQRDKDGQVNEQDYRYPGPKPQTREAALIMLADAVEAAGRTLSDPTPARIQGMVQKIINKIFIDGQLDECELTLKDLHEIAKSFNRILSGIFHQRVEYPEPAYKERDAKREVKKKTGEDLPRESTDEPMVPAAAPAAGSADDLKRLGMS</sequence>
<dbReference type="EMBL" id="FNAQ01000007">
    <property type="protein sequence ID" value="SDE29375.1"/>
    <property type="molecule type" value="Genomic_DNA"/>
</dbReference>
<evidence type="ECO:0000313" key="5">
    <source>
        <dbReference type="Proteomes" id="UP000243205"/>
    </source>
</evidence>
<evidence type="ECO:0000259" key="3">
    <source>
        <dbReference type="PROSITE" id="PS51831"/>
    </source>
</evidence>
<dbReference type="STRING" id="57664.SAMN05661003_1076"/>
<name>A0A1G7BT51_9BACT</name>
<feature type="domain" description="HD" evidence="3">
    <location>
        <begin position="538"/>
        <end position="682"/>
    </location>
</feature>
<dbReference type="Pfam" id="PF07698">
    <property type="entry name" value="7TM-7TMR_HD"/>
    <property type="match status" value="1"/>
</dbReference>
<dbReference type="PROSITE" id="PS51831">
    <property type="entry name" value="HD"/>
    <property type="match status" value="1"/>
</dbReference>
<dbReference type="InterPro" id="IPR006674">
    <property type="entry name" value="HD_domain"/>
</dbReference>
<dbReference type="InterPro" id="IPR006675">
    <property type="entry name" value="HDIG_dom"/>
</dbReference>
<dbReference type="PANTHER" id="PTHR36442:SF1">
    <property type="entry name" value="CYCLIC-DI-AMP PHOSPHODIESTERASE PGPH"/>
    <property type="match status" value="1"/>
</dbReference>
<dbReference type="Pfam" id="PF07697">
    <property type="entry name" value="7TMR-HDED"/>
    <property type="match status" value="1"/>
</dbReference>
<feature type="transmembrane region" description="Helical" evidence="2">
    <location>
        <begin position="453"/>
        <end position="472"/>
    </location>
</feature>
<feature type="transmembrane region" description="Helical" evidence="2">
    <location>
        <begin position="484"/>
        <end position="509"/>
    </location>
</feature>
<keyword evidence="2" id="KW-1133">Transmembrane helix</keyword>
<gene>
    <name evidence="4" type="ORF">SAMN05661003_1076</name>
</gene>
<keyword evidence="4" id="KW-0378">Hydrolase</keyword>
<evidence type="ECO:0000313" key="4">
    <source>
        <dbReference type="EMBL" id="SDE29375.1"/>
    </source>
</evidence>
<organism evidence="4 5">
    <name type="scientific">Desulfuromonas thiophila</name>
    <dbReference type="NCBI Taxonomy" id="57664"/>
    <lineage>
        <taxon>Bacteria</taxon>
        <taxon>Pseudomonadati</taxon>
        <taxon>Thermodesulfobacteriota</taxon>
        <taxon>Desulfuromonadia</taxon>
        <taxon>Desulfuromonadales</taxon>
        <taxon>Desulfuromonadaceae</taxon>
        <taxon>Desulfuromonas</taxon>
    </lineage>
</organism>
<feature type="region of interest" description="Disordered" evidence="1">
    <location>
        <begin position="746"/>
        <end position="793"/>
    </location>
</feature>
<feature type="transmembrane region" description="Helical" evidence="2">
    <location>
        <begin position="347"/>
        <end position="370"/>
    </location>
</feature>
<accession>A0A1G7BT51</accession>
<evidence type="ECO:0000256" key="1">
    <source>
        <dbReference type="SAM" id="MobiDB-lite"/>
    </source>
</evidence>
<feature type="transmembrane region" description="Helical" evidence="2">
    <location>
        <begin position="382"/>
        <end position="400"/>
    </location>
</feature>
<dbReference type="GO" id="GO:0016787">
    <property type="term" value="F:hydrolase activity"/>
    <property type="evidence" value="ECO:0007669"/>
    <property type="project" value="UniProtKB-KW"/>
</dbReference>
<keyword evidence="5" id="KW-1185">Reference proteome</keyword>
<evidence type="ECO:0000256" key="2">
    <source>
        <dbReference type="SAM" id="Phobius"/>
    </source>
</evidence>
<dbReference type="CDD" id="cd00077">
    <property type="entry name" value="HDc"/>
    <property type="match status" value="1"/>
</dbReference>
<keyword evidence="2" id="KW-0472">Membrane</keyword>
<reference evidence="5" key="1">
    <citation type="submission" date="2016-10" db="EMBL/GenBank/DDBJ databases">
        <authorList>
            <person name="Varghese N."/>
            <person name="Submissions S."/>
        </authorList>
    </citation>
    <scope>NUCLEOTIDE SEQUENCE [LARGE SCALE GENOMIC DNA]</scope>
    <source>
        <strain evidence="5">DSM 8987</strain>
    </source>
</reference>
<dbReference type="PANTHER" id="PTHR36442">
    <property type="entry name" value="CYCLIC-DI-AMP PHOSPHODIESTERASE PGPH"/>
    <property type="match status" value="1"/>
</dbReference>
<dbReference type="SUPFAM" id="SSF109604">
    <property type="entry name" value="HD-domain/PDEase-like"/>
    <property type="match status" value="1"/>
</dbReference>
<dbReference type="RefSeq" id="WP_092078109.1">
    <property type="nucleotide sequence ID" value="NZ_FNAQ01000007.1"/>
</dbReference>
<dbReference type="Proteomes" id="UP000243205">
    <property type="component" value="Unassembled WGS sequence"/>
</dbReference>
<keyword evidence="2" id="KW-0812">Transmembrane</keyword>
<proteinExistence type="predicted"/>